<feature type="transmembrane region" description="Helical" evidence="1">
    <location>
        <begin position="12"/>
        <end position="33"/>
    </location>
</feature>
<gene>
    <name evidence="4" type="ORF">UFOPK2996_00614</name>
</gene>
<feature type="domain" description="GGDEF" evidence="3">
    <location>
        <begin position="440"/>
        <end position="572"/>
    </location>
</feature>
<reference evidence="4" key="1">
    <citation type="submission" date="2020-05" db="EMBL/GenBank/DDBJ databases">
        <authorList>
            <person name="Chiriac C."/>
            <person name="Salcher M."/>
            <person name="Ghai R."/>
            <person name="Kavagutti S V."/>
        </authorList>
    </citation>
    <scope>NUCLEOTIDE SEQUENCE</scope>
</reference>
<dbReference type="SUPFAM" id="SSF55073">
    <property type="entry name" value="Nucleotide cyclase"/>
    <property type="match status" value="1"/>
</dbReference>
<dbReference type="CDD" id="cd01949">
    <property type="entry name" value="GGDEF"/>
    <property type="match status" value="1"/>
</dbReference>
<dbReference type="PROSITE" id="PS50883">
    <property type="entry name" value="EAL"/>
    <property type="match status" value="1"/>
</dbReference>
<dbReference type="InterPro" id="IPR001633">
    <property type="entry name" value="EAL_dom"/>
</dbReference>
<dbReference type="Gene3D" id="3.30.70.270">
    <property type="match status" value="1"/>
</dbReference>
<accession>A0A6J6X760</accession>
<dbReference type="InterPro" id="IPR052155">
    <property type="entry name" value="Biofilm_reg_signaling"/>
</dbReference>
<dbReference type="InterPro" id="IPR029016">
    <property type="entry name" value="GAF-like_dom_sf"/>
</dbReference>
<keyword evidence="1" id="KW-1133">Transmembrane helix</keyword>
<evidence type="ECO:0000259" key="2">
    <source>
        <dbReference type="PROSITE" id="PS50883"/>
    </source>
</evidence>
<protein>
    <submittedName>
        <fullName evidence="4">Unannotated protein</fullName>
    </submittedName>
</protein>
<dbReference type="PANTHER" id="PTHR44757:SF2">
    <property type="entry name" value="BIOFILM ARCHITECTURE MAINTENANCE PROTEIN MBAA"/>
    <property type="match status" value="1"/>
</dbReference>
<feature type="transmembrane region" description="Helical" evidence="1">
    <location>
        <begin position="76"/>
        <end position="105"/>
    </location>
</feature>
<dbReference type="EMBL" id="CAFAAH010000062">
    <property type="protein sequence ID" value="CAB4793061.1"/>
    <property type="molecule type" value="Genomic_DNA"/>
</dbReference>
<dbReference type="SUPFAM" id="SSF141868">
    <property type="entry name" value="EAL domain-like"/>
    <property type="match status" value="1"/>
</dbReference>
<dbReference type="Pfam" id="PF13492">
    <property type="entry name" value="GAF_3"/>
    <property type="match status" value="1"/>
</dbReference>
<dbReference type="PANTHER" id="PTHR44757">
    <property type="entry name" value="DIGUANYLATE CYCLASE DGCP"/>
    <property type="match status" value="1"/>
</dbReference>
<dbReference type="InterPro" id="IPR029787">
    <property type="entry name" value="Nucleotide_cyclase"/>
</dbReference>
<dbReference type="CDD" id="cd01948">
    <property type="entry name" value="EAL"/>
    <property type="match status" value="1"/>
</dbReference>
<dbReference type="InterPro" id="IPR003018">
    <property type="entry name" value="GAF"/>
</dbReference>
<feature type="transmembrane region" description="Helical" evidence="1">
    <location>
        <begin position="210"/>
        <end position="231"/>
    </location>
</feature>
<dbReference type="SMART" id="SM00065">
    <property type="entry name" value="GAF"/>
    <property type="match status" value="1"/>
</dbReference>
<dbReference type="SUPFAM" id="SSF55781">
    <property type="entry name" value="GAF domain-like"/>
    <property type="match status" value="1"/>
</dbReference>
<dbReference type="InterPro" id="IPR043128">
    <property type="entry name" value="Rev_trsase/Diguanyl_cyclase"/>
</dbReference>
<dbReference type="Gene3D" id="3.30.450.40">
    <property type="match status" value="1"/>
</dbReference>
<dbReference type="InterPro" id="IPR000160">
    <property type="entry name" value="GGDEF_dom"/>
</dbReference>
<dbReference type="Pfam" id="PF00990">
    <property type="entry name" value="GGDEF"/>
    <property type="match status" value="1"/>
</dbReference>
<evidence type="ECO:0000313" key="4">
    <source>
        <dbReference type="EMBL" id="CAB4793061.1"/>
    </source>
</evidence>
<dbReference type="InterPro" id="IPR035919">
    <property type="entry name" value="EAL_sf"/>
</dbReference>
<feature type="transmembrane region" description="Helical" evidence="1">
    <location>
        <begin position="45"/>
        <end position="64"/>
    </location>
</feature>
<dbReference type="AlphaFoldDB" id="A0A6J6X760"/>
<sequence>MIKVQRAERRLLPIYGLTALLAIVSAIAVLATLHVTALADGGPPWWLMAAAFFAAEATGVHVEFRRESMTLCLTEIPLVLGLVFVGPALLVAERLLGTFLLLGVVEKQRPVKLLFNLARSAAETLIAVAVFRVLVGGSDPLAIRAWAAVAVAMLVSDQFSDFVVKLAIRIAEGGGVEDASVMRVISRMTVLVNSALGLLLVFAVTTRPSIAALVTLVAFGVFWGMRGYALLNDRSRTLEHLFEFTSEIGPAVDLNSIASVILRRTENLLRADRAQIVIFPDKSNVAAVRVHMDSKGNVTTSQAPEIDIDSEPWRSVFEGNALRLPADMPASGTYRVLADLEAAEALIHPLATTSGVIGALIAVDRSGQGSSFLEDEARLLETIAQHAAGAIEKGRLVDLLRSELDEKRHRSLHDGLTGLPNRIYFEERVSERLAEAGPNGHVSVMLMDLNRFKDVNDTLGHGVGDHLLQAIANRLANNSRGTDLVARLGGDEFGILVSSIASEEEAVSIAQRIIALFDLPFEFDGRSFSIGASLGIAMHPLHGHSPDILLQRADVAMYVAKVAGQGWSVYNPEFDRNSPQRLLLGGDLARAIEDDELVVHYQAILDVETQTLVGAEALVRWQHPVRGLIGPDAFIDLAEERNLAGPLARFVLRRALMECADWRANGRMIGVAVNCSVSNLLDSSFADDISTLLSICDVPAAALTIEVTESMQVLENPRAVETLERIHNLGVKVAVDDFGTGYSSLAYLRRLPIDQVKIDRSFVQQMLTHTDDAAIVGAIVELCRSLGMRVVAEGVETEEVWSALRAMGCDRAQGYWVSRPVSATAFVELSERIPVSILLD</sequence>
<feature type="transmembrane region" description="Helical" evidence="1">
    <location>
        <begin position="184"/>
        <end position="204"/>
    </location>
</feature>
<dbReference type="PROSITE" id="PS50887">
    <property type="entry name" value="GGDEF"/>
    <property type="match status" value="1"/>
</dbReference>
<organism evidence="4">
    <name type="scientific">freshwater metagenome</name>
    <dbReference type="NCBI Taxonomy" id="449393"/>
    <lineage>
        <taxon>unclassified sequences</taxon>
        <taxon>metagenomes</taxon>
        <taxon>ecological metagenomes</taxon>
    </lineage>
</organism>
<evidence type="ECO:0000259" key="3">
    <source>
        <dbReference type="PROSITE" id="PS50887"/>
    </source>
</evidence>
<dbReference type="SMART" id="SM00267">
    <property type="entry name" value="GGDEF"/>
    <property type="match status" value="1"/>
</dbReference>
<dbReference type="SMART" id="SM00052">
    <property type="entry name" value="EAL"/>
    <property type="match status" value="1"/>
</dbReference>
<proteinExistence type="predicted"/>
<dbReference type="NCBIfam" id="TIGR00254">
    <property type="entry name" value="GGDEF"/>
    <property type="match status" value="1"/>
</dbReference>
<evidence type="ECO:0000256" key="1">
    <source>
        <dbReference type="SAM" id="Phobius"/>
    </source>
</evidence>
<dbReference type="Gene3D" id="3.20.20.450">
    <property type="entry name" value="EAL domain"/>
    <property type="match status" value="1"/>
</dbReference>
<feature type="domain" description="EAL" evidence="2">
    <location>
        <begin position="581"/>
        <end position="834"/>
    </location>
</feature>
<keyword evidence="1" id="KW-0812">Transmembrane</keyword>
<name>A0A6J6X760_9ZZZZ</name>
<dbReference type="Pfam" id="PF00563">
    <property type="entry name" value="EAL"/>
    <property type="match status" value="1"/>
</dbReference>
<keyword evidence="1" id="KW-0472">Membrane</keyword>